<feature type="compositionally biased region" description="Gly residues" evidence="2">
    <location>
        <begin position="178"/>
        <end position="192"/>
    </location>
</feature>
<protein>
    <submittedName>
        <fullName evidence="4">Histone acetyltransferase</fullName>
    </submittedName>
</protein>
<feature type="compositionally biased region" description="Low complexity" evidence="2">
    <location>
        <begin position="243"/>
        <end position="256"/>
    </location>
</feature>
<feature type="compositionally biased region" description="Low complexity" evidence="2">
    <location>
        <begin position="50"/>
        <end position="88"/>
    </location>
</feature>
<organism evidence="4">
    <name type="scientific">Tetraselmis sp. GSL018</name>
    <dbReference type="NCBI Taxonomy" id="582737"/>
    <lineage>
        <taxon>Eukaryota</taxon>
        <taxon>Viridiplantae</taxon>
        <taxon>Chlorophyta</taxon>
        <taxon>core chlorophytes</taxon>
        <taxon>Chlorodendrophyceae</taxon>
        <taxon>Chlorodendrales</taxon>
        <taxon>Chlorodendraceae</taxon>
        <taxon>Tetraselmis</taxon>
    </lineage>
</organism>
<proteinExistence type="predicted"/>
<sequence length="297" mass="32258">MQGQSFQGQPHSQQFSGQTLGQFAQVEGVMLQQQGNHTLGPAGSLQHTSQGGMQQFQMQQNPAMQAQMGQPNRQGQAQGQVQGQSQQQAWRTWQKDSDYEDRKGLITEIFKLFTGRQKTNSLRPEFKNKLPDFVRRLEEGLYRMASSKDEYLDISTLEQRLQDVARRLIPQQQPSGQGSHGMGGGGGGGGVGMAPAQYQQLMQQQAAMQASSRMGSPSISSNMGSQQVAGQLGNAGMGGSRLSQQQADASQQRMQQGLASHVSPSFNQSGIYSGAQSPSMGQNMGQNMGMQGEQQLR</sequence>
<evidence type="ECO:0000256" key="2">
    <source>
        <dbReference type="SAM" id="MobiDB-lite"/>
    </source>
</evidence>
<dbReference type="EMBL" id="GBEZ01022717">
    <property type="protein sequence ID" value="JAC64133.1"/>
    <property type="molecule type" value="Transcribed_RNA"/>
</dbReference>
<feature type="compositionally biased region" description="Polar residues" evidence="2">
    <location>
        <begin position="211"/>
        <end position="229"/>
    </location>
</feature>
<accession>A0A061R5B8</accession>
<name>A0A061R5B8_9CHLO</name>
<dbReference type="GO" id="GO:0016740">
    <property type="term" value="F:transferase activity"/>
    <property type="evidence" value="ECO:0007669"/>
    <property type="project" value="UniProtKB-KW"/>
</dbReference>
<feature type="non-terminal residue" evidence="4">
    <location>
        <position position="297"/>
    </location>
</feature>
<feature type="compositionally biased region" description="Low complexity" evidence="2">
    <location>
        <begin position="193"/>
        <end position="210"/>
    </location>
</feature>
<dbReference type="GO" id="GO:0006355">
    <property type="term" value="P:regulation of DNA-templated transcription"/>
    <property type="evidence" value="ECO:0007669"/>
    <property type="project" value="InterPro"/>
</dbReference>
<evidence type="ECO:0000313" key="3">
    <source>
        <dbReference type="EMBL" id="JAC64133.1"/>
    </source>
</evidence>
<gene>
    <name evidence="4" type="ORF">TSPGSL018_15001</name>
    <name evidence="3" type="ORF">TSPGSL018_18982</name>
</gene>
<dbReference type="EMBL" id="GBEZ01020811">
    <property type="protein sequence ID" value="JAC65890.1"/>
    <property type="molecule type" value="Transcribed_RNA"/>
</dbReference>
<feature type="region of interest" description="Disordered" evidence="2">
    <location>
        <begin position="171"/>
        <end position="297"/>
    </location>
</feature>
<keyword evidence="4" id="KW-0808">Transferase</keyword>
<keyword evidence="1" id="KW-0539">Nucleus</keyword>
<evidence type="ECO:0000256" key="1">
    <source>
        <dbReference type="ARBA" id="ARBA00023242"/>
    </source>
</evidence>
<evidence type="ECO:0000313" key="4">
    <source>
        <dbReference type="EMBL" id="JAC65890.1"/>
    </source>
</evidence>
<reference evidence="4" key="1">
    <citation type="submission" date="2014-05" db="EMBL/GenBank/DDBJ databases">
        <title>The transcriptome of the halophilic microalga Tetraselmis sp. GSL018 isolated from the Great Salt Lake, Utah.</title>
        <authorList>
            <person name="Jinkerson R.E."/>
            <person name="D'Adamo S."/>
            <person name="Posewitz M.C."/>
        </authorList>
    </citation>
    <scope>NUCLEOTIDE SEQUENCE</scope>
    <source>
        <strain evidence="4">GSL018</strain>
    </source>
</reference>
<feature type="compositionally biased region" description="Polar residues" evidence="2">
    <location>
        <begin position="262"/>
        <end position="279"/>
    </location>
</feature>
<dbReference type="GO" id="GO:0003712">
    <property type="term" value="F:transcription coregulator activity"/>
    <property type="evidence" value="ECO:0007669"/>
    <property type="project" value="InterPro"/>
</dbReference>
<dbReference type="SUPFAM" id="SSF47040">
    <property type="entry name" value="Kix domain of CBP (creb binding protein)"/>
    <property type="match status" value="1"/>
</dbReference>
<dbReference type="Gene3D" id="1.10.246.20">
    <property type="entry name" value="Coactivator CBP, KIX domain"/>
    <property type="match status" value="1"/>
</dbReference>
<feature type="compositionally biased region" description="Low complexity" evidence="2">
    <location>
        <begin position="280"/>
        <end position="297"/>
    </location>
</feature>
<feature type="region of interest" description="Disordered" evidence="2">
    <location>
        <begin position="35"/>
        <end position="97"/>
    </location>
</feature>
<dbReference type="AlphaFoldDB" id="A0A061R5B8"/>
<dbReference type="InterPro" id="IPR036529">
    <property type="entry name" value="KIX_dom_sf"/>
</dbReference>